<proteinExistence type="predicted"/>
<protein>
    <submittedName>
        <fullName evidence="3">Uncharacterized protein</fullName>
    </submittedName>
</protein>
<keyword evidence="1" id="KW-0472">Membrane</keyword>
<evidence type="ECO:0000313" key="2">
    <source>
        <dbReference type="Proteomes" id="UP000887574"/>
    </source>
</evidence>
<dbReference type="AlphaFoldDB" id="A0A915CY13"/>
<evidence type="ECO:0000256" key="1">
    <source>
        <dbReference type="SAM" id="Phobius"/>
    </source>
</evidence>
<keyword evidence="1" id="KW-1133">Transmembrane helix</keyword>
<dbReference type="Proteomes" id="UP000887574">
    <property type="component" value="Unplaced"/>
</dbReference>
<reference evidence="3" key="1">
    <citation type="submission" date="2022-11" db="UniProtKB">
        <authorList>
            <consortium name="WormBaseParasite"/>
        </authorList>
    </citation>
    <scope>IDENTIFICATION</scope>
</reference>
<keyword evidence="1" id="KW-0812">Transmembrane</keyword>
<sequence>MLENIEGSAIMIMQSMGAVSLFYAMLQMLRKNDPRGGFLRGSFVKSGSCSLQVSVFQLKFARRMTCMVVLYGVRDCG</sequence>
<name>A0A915CY13_9BILA</name>
<accession>A0A915CY13</accession>
<dbReference type="WBParaSite" id="jg13471">
    <property type="protein sequence ID" value="jg13471"/>
    <property type="gene ID" value="jg13471"/>
</dbReference>
<organism evidence="2 3">
    <name type="scientific">Ditylenchus dipsaci</name>
    <dbReference type="NCBI Taxonomy" id="166011"/>
    <lineage>
        <taxon>Eukaryota</taxon>
        <taxon>Metazoa</taxon>
        <taxon>Ecdysozoa</taxon>
        <taxon>Nematoda</taxon>
        <taxon>Chromadorea</taxon>
        <taxon>Rhabditida</taxon>
        <taxon>Tylenchina</taxon>
        <taxon>Tylenchomorpha</taxon>
        <taxon>Sphaerularioidea</taxon>
        <taxon>Anguinidae</taxon>
        <taxon>Anguininae</taxon>
        <taxon>Ditylenchus</taxon>
    </lineage>
</organism>
<keyword evidence="2" id="KW-1185">Reference proteome</keyword>
<feature type="transmembrane region" description="Helical" evidence="1">
    <location>
        <begin position="6"/>
        <end position="26"/>
    </location>
</feature>
<evidence type="ECO:0000313" key="3">
    <source>
        <dbReference type="WBParaSite" id="jg13471"/>
    </source>
</evidence>